<evidence type="ECO:0000256" key="1">
    <source>
        <dbReference type="ARBA" id="ARBA00022741"/>
    </source>
</evidence>
<dbReference type="GO" id="GO:0008094">
    <property type="term" value="F:ATP-dependent activity, acting on DNA"/>
    <property type="evidence" value="ECO:0007669"/>
    <property type="project" value="InterPro"/>
</dbReference>
<organism evidence="5 6">
    <name type="scientific">Micromonospora siamensis</name>
    <dbReference type="NCBI Taxonomy" id="299152"/>
    <lineage>
        <taxon>Bacteria</taxon>
        <taxon>Bacillati</taxon>
        <taxon>Actinomycetota</taxon>
        <taxon>Actinomycetes</taxon>
        <taxon>Micromonosporales</taxon>
        <taxon>Micromonosporaceae</taxon>
        <taxon>Micromonospora</taxon>
    </lineage>
</organism>
<dbReference type="InterPro" id="IPR020587">
    <property type="entry name" value="RecA_monomer-monomer_interface"/>
</dbReference>
<keyword evidence="1" id="KW-0547">Nucleotide-binding</keyword>
<name>A0A1C5GNQ5_9ACTN</name>
<dbReference type="GO" id="GO:0006259">
    <property type="term" value="P:DNA metabolic process"/>
    <property type="evidence" value="ECO:0007669"/>
    <property type="project" value="InterPro"/>
</dbReference>
<evidence type="ECO:0000256" key="3">
    <source>
        <dbReference type="SAM" id="Phobius"/>
    </source>
</evidence>
<dbReference type="PROSITE" id="PS50163">
    <property type="entry name" value="RECA_3"/>
    <property type="match status" value="1"/>
</dbReference>
<protein>
    <recommendedName>
        <fullName evidence="4">RecA family profile 2 domain-containing protein</fullName>
    </recommendedName>
</protein>
<proteinExistence type="predicted"/>
<keyword evidence="2" id="KW-0067">ATP-binding</keyword>
<gene>
    <name evidence="5" type="ORF">GA0074704_0211</name>
</gene>
<keyword evidence="3" id="KW-0472">Membrane</keyword>
<dbReference type="Proteomes" id="UP000198210">
    <property type="component" value="Chromosome I"/>
</dbReference>
<evidence type="ECO:0000256" key="2">
    <source>
        <dbReference type="ARBA" id="ARBA00022840"/>
    </source>
</evidence>
<evidence type="ECO:0000313" key="6">
    <source>
        <dbReference type="Proteomes" id="UP000198210"/>
    </source>
</evidence>
<feature type="transmembrane region" description="Helical" evidence="3">
    <location>
        <begin position="12"/>
        <end position="29"/>
    </location>
</feature>
<sequence length="193" mass="19579">MDADGEDRLRAGVLAGLTVAALVAGGLWWRAAAPQTGPVAGPDPAGLMVGVEPTSPSGSDSAAYRSSLRVTLEGERAVGSVEVGPTVDRPADFPSPGALWAVASEGIGPEAGLDAEVQPTEGVRYQLRWRCTGPGKLVVAVSGALLGEQQPPTACDGRIRSAELIGAGVPARIMLSTVDMAPVEVDAQLMVAS</sequence>
<accession>A0A1C5GNQ5</accession>
<keyword evidence="3" id="KW-0812">Transmembrane</keyword>
<dbReference type="GO" id="GO:0005524">
    <property type="term" value="F:ATP binding"/>
    <property type="evidence" value="ECO:0007669"/>
    <property type="project" value="UniProtKB-KW"/>
</dbReference>
<feature type="domain" description="RecA family profile 2" evidence="4">
    <location>
        <begin position="46"/>
        <end position="112"/>
    </location>
</feature>
<dbReference type="GO" id="GO:0003677">
    <property type="term" value="F:DNA binding"/>
    <property type="evidence" value="ECO:0007669"/>
    <property type="project" value="InterPro"/>
</dbReference>
<evidence type="ECO:0000259" key="4">
    <source>
        <dbReference type="PROSITE" id="PS50163"/>
    </source>
</evidence>
<dbReference type="EMBL" id="LT607751">
    <property type="protein sequence ID" value="SCG35353.1"/>
    <property type="molecule type" value="Genomic_DNA"/>
</dbReference>
<evidence type="ECO:0000313" key="5">
    <source>
        <dbReference type="EMBL" id="SCG35353.1"/>
    </source>
</evidence>
<dbReference type="AlphaFoldDB" id="A0A1C5GNQ5"/>
<reference evidence="5 6" key="1">
    <citation type="submission" date="2016-06" db="EMBL/GenBank/DDBJ databases">
        <authorList>
            <person name="Kjaerup R.B."/>
            <person name="Dalgaard T.S."/>
            <person name="Juul-Madsen H.R."/>
        </authorList>
    </citation>
    <scope>NUCLEOTIDE SEQUENCE [LARGE SCALE GENOMIC DNA]</scope>
    <source>
        <strain evidence="5 6">DSM 45097</strain>
    </source>
</reference>
<keyword evidence="3" id="KW-1133">Transmembrane helix</keyword>
<keyword evidence="6" id="KW-1185">Reference proteome</keyword>
<dbReference type="RefSeq" id="WP_088968752.1">
    <property type="nucleotide sequence ID" value="NZ_JBHLYF010000045.1"/>
</dbReference>